<evidence type="ECO:0000256" key="1">
    <source>
        <dbReference type="SAM" id="SignalP"/>
    </source>
</evidence>
<feature type="signal peptide" evidence="1">
    <location>
        <begin position="1"/>
        <end position="24"/>
    </location>
</feature>
<dbReference type="Gene3D" id="2.60.120.1350">
    <property type="entry name" value="Protein of unknown function DUF4465"/>
    <property type="match status" value="2"/>
</dbReference>
<keyword evidence="3" id="KW-1185">Reference proteome</keyword>
<dbReference type="Pfam" id="PF14717">
    <property type="entry name" value="DUF4465"/>
    <property type="match status" value="2"/>
</dbReference>
<name>A0ABV5H5G9_9FLAO</name>
<organism evidence="2 3">
    <name type="scientific">Algibacter miyuki</name>
    <dbReference type="NCBI Taxonomy" id="1306933"/>
    <lineage>
        <taxon>Bacteria</taxon>
        <taxon>Pseudomonadati</taxon>
        <taxon>Bacteroidota</taxon>
        <taxon>Flavobacteriia</taxon>
        <taxon>Flavobacteriales</taxon>
        <taxon>Flavobacteriaceae</taxon>
        <taxon>Algibacter</taxon>
    </lineage>
</organism>
<dbReference type="InterPro" id="IPR027828">
    <property type="entry name" value="DUF4465"/>
</dbReference>
<protein>
    <submittedName>
        <fullName evidence="2">DUF4465 domain-containing protein</fullName>
    </submittedName>
</protein>
<evidence type="ECO:0000313" key="3">
    <source>
        <dbReference type="Proteomes" id="UP001589590"/>
    </source>
</evidence>
<evidence type="ECO:0000313" key="2">
    <source>
        <dbReference type="EMBL" id="MFB9106929.1"/>
    </source>
</evidence>
<dbReference type="PROSITE" id="PS51257">
    <property type="entry name" value="PROKAR_LIPOPROTEIN"/>
    <property type="match status" value="1"/>
</dbReference>
<comment type="caution">
    <text evidence="2">The sequence shown here is derived from an EMBL/GenBank/DDBJ whole genome shotgun (WGS) entry which is preliminary data.</text>
</comment>
<gene>
    <name evidence="2" type="ORF">ACFFU1_18620</name>
</gene>
<keyword evidence="1" id="KW-0732">Signal</keyword>
<proteinExistence type="predicted"/>
<accession>A0ABV5H5G9</accession>
<reference evidence="2 3" key="1">
    <citation type="submission" date="2024-09" db="EMBL/GenBank/DDBJ databases">
        <authorList>
            <person name="Sun Q."/>
            <person name="Mori K."/>
        </authorList>
    </citation>
    <scope>NUCLEOTIDE SEQUENCE [LARGE SCALE GENOMIC DNA]</scope>
    <source>
        <strain evidence="2 3">CECT 8300</strain>
    </source>
</reference>
<dbReference type="RefSeq" id="WP_290271043.1">
    <property type="nucleotide sequence ID" value="NZ_JAUFQP010000010.1"/>
</dbReference>
<dbReference type="Proteomes" id="UP001589590">
    <property type="component" value="Unassembled WGS sequence"/>
</dbReference>
<feature type="chain" id="PRO_5047341119" evidence="1">
    <location>
        <begin position="25"/>
        <end position="398"/>
    </location>
</feature>
<dbReference type="EMBL" id="JBHMFA010000035">
    <property type="protein sequence ID" value="MFB9106929.1"/>
    <property type="molecule type" value="Genomic_DNA"/>
</dbReference>
<sequence>MKFTQKYISITAAVIGLTMLSSCADQYLAELPYPEDITFNEVSLDRFSYEIPDAPYEIGDNSSGIITVNVAKSGDGSYSGFALSNRNFRSYPWELTRDFGPVGGATPAQTQEAINSTAFSVFTNDINRTENYLVGNTNNDNAYFTLSKPGIVEHVLVANTTYTALLAKYGSIYSDDLDSETQMYKLDGDVKANPNIPSTDRETVYTLPGIDGTLNTVRLAGHQILSKRLAGEAAGEATGNRAAGEAAGDAAGIVAGDAARATYIIDFPASTTEEQQAAYDTAYDAAYDAAFALAFGDAYDAAYDLAYDAVTIGDITLTIEGFLNGSSTGTMDVYLSLLEGVDTENPDYVFTLDDWKRVDLTSLGQVDKVLFKMSSSYVDNQGTMVYPPTFCLDGIRLQ</sequence>